<feature type="domain" description="PurM-like N-terminal" evidence="2">
    <location>
        <begin position="36"/>
        <end position="140"/>
    </location>
</feature>
<proteinExistence type="inferred from homology"/>
<evidence type="ECO:0000313" key="5">
    <source>
        <dbReference type="EMBL" id="KPL86450.1"/>
    </source>
</evidence>
<protein>
    <recommendedName>
        <fullName evidence="8">Hydrogenase expression protein</fullName>
    </recommendedName>
</protein>
<evidence type="ECO:0000313" key="7">
    <source>
        <dbReference type="Proteomes" id="UP000050502"/>
    </source>
</evidence>
<dbReference type="RefSeq" id="WP_054492203.1">
    <property type="nucleotide sequence ID" value="NZ_BBZA01000038.1"/>
</dbReference>
<dbReference type="PATRIC" id="fig|872965.6.peg.2504"/>
<feature type="domain" description="PurM-like C-terminal" evidence="3">
    <location>
        <begin position="153"/>
        <end position="305"/>
    </location>
</feature>
<dbReference type="InterPro" id="IPR016188">
    <property type="entry name" value="PurM-like_N"/>
</dbReference>
<evidence type="ECO:0000259" key="3">
    <source>
        <dbReference type="Pfam" id="PF02769"/>
    </source>
</evidence>
<dbReference type="InterPro" id="IPR036676">
    <property type="entry name" value="PurM-like_C_sf"/>
</dbReference>
<evidence type="ECO:0008006" key="8">
    <source>
        <dbReference type="Google" id="ProtNLM"/>
    </source>
</evidence>
<evidence type="ECO:0000313" key="4">
    <source>
        <dbReference type="EMBL" id="GAP62265.1"/>
    </source>
</evidence>
<dbReference type="Proteomes" id="UP000050502">
    <property type="component" value="Unassembled WGS sequence"/>
</dbReference>
<reference evidence="6" key="3">
    <citation type="submission" date="2015-08" db="EMBL/GenBank/DDBJ databases">
        <title>Draft Genome Sequence of a Heterotrophic Facultative Anaerobic Bacterium Ardenticatena maritima Strain 110S.</title>
        <authorList>
            <person name="Kawaichi S."/>
            <person name="Yoshida T."/>
            <person name="Sako Y."/>
            <person name="Nakamura R."/>
        </authorList>
    </citation>
    <scope>NUCLEOTIDE SEQUENCE [LARGE SCALE GENOMIC DNA]</scope>
    <source>
        <strain evidence="6">110S</strain>
    </source>
</reference>
<dbReference type="InterPro" id="IPR011854">
    <property type="entry name" value="HypE"/>
</dbReference>
<dbReference type="InterPro" id="IPR010918">
    <property type="entry name" value="PurM-like_C_dom"/>
</dbReference>
<dbReference type="Proteomes" id="UP000037784">
    <property type="component" value="Unassembled WGS sequence"/>
</dbReference>
<dbReference type="InterPro" id="IPR036921">
    <property type="entry name" value="PurM-like_N_sf"/>
</dbReference>
<gene>
    <name evidence="4" type="ORF">ARMA_0688</name>
    <name evidence="5" type="ORF">SE16_14280</name>
</gene>
<comment type="similarity">
    <text evidence="1">Belongs to the HypE family.</text>
</comment>
<dbReference type="Pfam" id="PF00586">
    <property type="entry name" value="AIRS"/>
    <property type="match status" value="1"/>
</dbReference>
<dbReference type="PANTHER" id="PTHR30303:SF4">
    <property type="entry name" value="HYDROGENASE EXPRESSION_FORMATION PROTEIN HYPE"/>
    <property type="match status" value="1"/>
</dbReference>
<dbReference type="SUPFAM" id="SSF55326">
    <property type="entry name" value="PurM N-terminal domain-like"/>
    <property type="match status" value="1"/>
</dbReference>
<dbReference type="EMBL" id="LGKN01000009">
    <property type="protein sequence ID" value="KPL86450.1"/>
    <property type="molecule type" value="Genomic_DNA"/>
</dbReference>
<dbReference type="PIRSF" id="PIRSF005644">
    <property type="entry name" value="Hdrgns_mtr_HypE"/>
    <property type="match status" value="1"/>
</dbReference>
<dbReference type="AlphaFoldDB" id="A0A0M8K5Q6"/>
<dbReference type="STRING" id="872965.SE16_14280"/>
<dbReference type="GO" id="GO:0051604">
    <property type="term" value="P:protein maturation"/>
    <property type="evidence" value="ECO:0007669"/>
    <property type="project" value="TreeGrafter"/>
</dbReference>
<dbReference type="InParanoid" id="A0A0M8K5Q6"/>
<sequence>MTFPTGKLPPEVLSRLLQHRAAADPNVLIGPGIGLDAAAIAVDDAVIVAKSDPITFATEEIGFYAVNVNANDVACMGAEPRWFLATLLLPEAQTDEALVERIFMQLHHACDALGITLIGGHTEITYGLDRPIIAGHMLGLTRRERLVDARHAQPGDAVLLVRGFPIEGAAIIAHEKAEALRALGFDETTIAAARNFLHDPGISVVAAARLALDTAPVHALHDPTEGGVATGLWELAEAARAGILVQEEALQPLPLAAALCAAFGLDPLGTIASGALLLVAPPDAVETHLAAFAAANIPAAVVGELRPIEEGRWLVKNGERRPLPRFDADEITRLFT</sequence>
<reference evidence="5 7" key="2">
    <citation type="submission" date="2015-07" db="EMBL/GenBank/DDBJ databases">
        <title>Whole genome sequence of Ardenticatena maritima DSM 23922.</title>
        <authorList>
            <person name="Hemp J."/>
            <person name="Ward L.M."/>
            <person name="Pace L.A."/>
            <person name="Fischer W.W."/>
        </authorList>
    </citation>
    <scope>NUCLEOTIDE SEQUENCE [LARGE SCALE GENOMIC DNA]</scope>
    <source>
        <strain evidence="5 7">110S</strain>
    </source>
</reference>
<keyword evidence="6" id="KW-1185">Reference proteome</keyword>
<dbReference type="SUPFAM" id="SSF56042">
    <property type="entry name" value="PurM C-terminal domain-like"/>
    <property type="match status" value="1"/>
</dbReference>
<accession>A0A0M8K5Q6</accession>
<comment type="caution">
    <text evidence="4">The sequence shown here is derived from an EMBL/GenBank/DDBJ whole genome shotgun (WGS) entry which is preliminary data.</text>
</comment>
<dbReference type="Gene3D" id="3.30.1330.10">
    <property type="entry name" value="PurM-like, N-terminal domain"/>
    <property type="match status" value="1"/>
</dbReference>
<dbReference type="PANTHER" id="PTHR30303">
    <property type="entry name" value="HYDROGENASE ISOENZYMES FORMATION PROTEIN HYPE"/>
    <property type="match status" value="1"/>
</dbReference>
<dbReference type="Pfam" id="PF02769">
    <property type="entry name" value="AIRS_C"/>
    <property type="match status" value="1"/>
</dbReference>
<name>A0A0M8K5Q6_9CHLR</name>
<evidence type="ECO:0000313" key="6">
    <source>
        <dbReference type="Proteomes" id="UP000037784"/>
    </source>
</evidence>
<evidence type="ECO:0000256" key="1">
    <source>
        <dbReference type="ARBA" id="ARBA00006243"/>
    </source>
</evidence>
<dbReference type="EMBL" id="BBZA01000038">
    <property type="protein sequence ID" value="GAP62265.1"/>
    <property type="molecule type" value="Genomic_DNA"/>
</dbReference>
<organism evidence="4 6">
    <name type="scientific">Ardenticatena maritima</name>
    <dbReference type="NCBI Taxonomy" id="872965"/>
    <lineage>
        <taxon>Bacteria</taxon>
        <taxon>Bacillati</taxon>
        <taxon>Chloroflexota</taxon>
        <taxon>Ardenticatenia</taxon>
        <taxon>Ardenticatenales</taxon>
        <taxon>Ardenticatenaceae</taxon>
        <taxon>Ardenticatena</taxon>
    </lineage>
</organism>
<evidence type="ECO:0000259" key="2">
    <source>
        <dbReference type="Pfam" id="PF00586"/>
    </source>
</evidence>
<reference evidence="4 6" key="1">
    <citation type="journal article" date="2015" name="Genome Announc.">
        <title>Draft Genome Sequence of a Heterotrophic Facultative Anaerobic Thermophilic Bacterium, Ardenticatena maritima Strain 110ST.</title>
        <authorList>
            <person name="Kawaichi S."/>
            <person name="Yoshida T."/>
            <person name="Sako Y."/>
            <person name="Nakamura R."/>
        </authorList>
    </citation>
    <scope>NUCLEOTIDE SEQUENCE [LARGE SCALE GENOMIC DNA]</scope>
    <source>
        <strain evidence="4 6">110S</strain>
    </source>
</reference>
<dbReference type="Gene3D" id="3.90.650.10">
    <property type="entry name" value="PurM-like C-terminal domain"/>
    <property type="match status" value="1"/>
</dbReference>